<name>A0A7J9HSR1_9ROSI</name>
<organism evidence="2 3">
    <name type="scientific">Gossypium harknessii</name>
    <dbReference type="NCBI Taxonomy" id="34285"/>
    <lineage>
        <taxon>Eukaryota</taxon>
        <taxon>Viridiplantae</taxon>
        <taxon>Streptophyta</taxon>
        <taxon>Embryophyta</taxon>
        <taxon>Tracheophyta</taxon>
        <taxon>Spermatophyta</taxon>
        <taxon>Magnoliopsida</taxon>
        <taxon>eudicotyledons</taxon>
        <taxon>Gunneridae</taxon>
        <taxon>Pentapetalae</taxon>
        <taxon>rosids</taxon>
        <taxon>malvids</taxon>
        <taxon>Malvales</taxon>
        <taxon>Malvaceae</taxon>
        <taxon>Malvoideae</taxon>
        <taxon>Gossypium</taxon>
    </lineage>
</organism>
<comment type="caution">
    <text evidence="2">The sequence shown here is derived from an EMBL/GenBank/DDBJ whole genome shotgun (WGS) entry which is preliminary data.</text>
</comment>
<keyword evidence="1" id="KW-0812">Transmembrane</keyword>
<dbReference type="EMBL" id="JABFAD010000011">
    <property type="protein sequence ID" value="MBA0812882.1"/>
    <property type="molecule type" value="Genomic_DNA"/>
</dbReference>
<dbReference type="OrthoDB" id="984336at2759"/>
<evidence type="ECO:0000313" key="2">
    <source>
        <dbReference type="EMBL" id="MBA0812882.1"/>
    </source>
</evidence>
<keyword evidence="1" id="KW-1133">Transmembrane helix</keyword>
<proteinExistence type="predicted"/>
<dbReference type="PANTHER" id="PTHR48200:SF1">
    <property type="entry name" value="AMINOTRANSFERASE-LIKE PLANT MOBILE DOMAIN-CONTAINING PROTEIN"/>
    <property type="match status" value="1"/>
</dbReference>
<protein>
    <submittedName>
        <fullName evidence="2">Uncharacterized protein</fullName>
    </submittedName>
</protein>
<sequence length="52" mass="6001">MAILQSLQDEDVEKRAPWMIADEILYRCGDFNWVSLLGIWGAIGYALLLVFR</sequence>
<dbReference type="AlphaFoldDB" id="A0A7J9HSR1"/>
<feature type="transmembrane region" description="Helical" evidence="1">
    <location>
        <begin position="31"/>
        <end position="51"/>
    </location>
</feature>
<evidence type="ECO:0000256" key="1">
    <source>
        <dbReference type="SAM" id="Phobius"/>
    </source>
</evidence>
<reference evidence="2 3" key="1">
    <citation type="journal article" date="2019" name="Genome Biol. Evol.">
        <title>Insights into the evolution of the New World diploid cottons (Gossypium, subgenus Houzingenia) based on genome sequencing.</title>
        <authorList>
            <person name="Grover C.E."/>
            <person name="Arick M.A. 2nd"/>
            <person name="Thrash A."/>
            <person name="Conover J.L."/>
            <person name="Sanders W.S."/>
            <person name="Peterson D.G."/>
            <person name="Frelichowski J.E."/>
            <person name="Scheffler J.A."/>
            <person name="Scheffler B.E."/>
            <person name="Wendel J.F."/>
        </authorList>
    </citation>
    <scope>NUCLEOTIDE SEQUENCE [LARGE SCALE GENOMIC DNA]</scope>
    <source>
        <strain evidence="2">0</strain>
        <tissue evidence="2">Leaf</tissue>
    </source>
</reference>
<accession>A0A7J9HSR1</accession>
<evidence type="ECO:0000313" key="3">
    <source>
        <dbReference type="Proteomes" id="UP000593560"/>
    </source>
</evidence>
<dbReference type="PANTHER" id="PTHR48200">
    <property type="entry name" value="PROTEIN, PUTATIVE-RELATED"/>
    <property type="match status" value="1"/>
</dbReference>
<dbReference type="Proteomes" id="UP000593560">
    <property type="component" value="Unassembled WGS sequence"/>
</dbReference>
<keyword evidence="3" id="KW-1185">Reference proteome</keyword>
<keyword evidence="1" id="KW-0472">Membrane</keyword>
<gene>
    <name evidence="2" type="ORF">Gohar_026808</name>
</gene>